<gene>
    <name evidence="1" type="ORF">SAMN05443667_101674</name>
</gene>
<organism evidence="1 2">
    <name type="scientific">Flavobacterium gillisiae</name>
    <dbReference type="NCBI Taxonomy" id="150146"/>
    <lineage>
        <taxon>Bacteria</taxon>
        <taxon>Pseudomonadati</taxon>
        <taxon>Bacteroidota</taxon>
        <taxon>Flavobacteriia</taxon>
        <taxon>Flavobacteriales</taxon>
        <taxon>Flavobacteriaceae</taxon>
        <taxon>Flavobacterium</taxon>
    </lineage>
</organism>
<dbReference type="STRING" id="150146.SAMN05443667_101674"/>
<dbReference type="AlphaFoldDB" id="A0A1H3XVA5"/>
<evidence type="ECO:0000313" key="1">
    <source>
        <dbReference type="EMBL" id="SEA03150.1"/>
    </source>
</evidence>
<reference evidence="2" key="1">
    <citation type="submission" date="2016-10" db="EMBL/GenBank/DDBJ databases">
        <authorList>
            <person name="Varghese N."/>
            <person name="Submissions S."/>
        </authorList>
    </citation>
    <scope>NUCLEOTIDE SEQUENCE [LARGE SCALE GENOMIC DNA]</scope>
    <source>
        <strain evidence="2">DSM 22376</strain>
    </source>
</reference>
<sequence>MKLLTSQKNSLFEIIQNFEFFSHNQFEIIEDDVMGSYTTYIEYKANKGFNFRFLDSEYNNTLYVNYSPGYEQMTDCTSQIDWNQTLNVFINWLDYLQREVTSPNLWKQFKNEISEIKLLNNFNNQKFSFSEYNEISEKIDVLKNCLSEIPLILNQQNAIILRLDHLSETAKDLGKFDWVNLFVGTIISVVIQLNVTPENTTAIWDLIKRVFNNYFLPK</sequence>
<accession>A0A1H3XVA5</accession>
<dbReference type="OrthoDB" id="837573at2"/>
<dbReference type="EMBL" id="FNRD01000001">
    <property type="protein sequence ID" value="SEA03150.1"/>
    <property type="molecule type" value="Genomic_DNA"/>
</dbReference>
<dbReference type="Proteomes" id="UP000198951">
    <property type="component" value="Unassembled WGS sequence"/>
</dbReference>
<dbReference type="RefSeq" id="WP_143031829.1">
    <property type="nucleotide sequence ID" value="NZ_FNRD01000001.1"/>
</dbReference>
<evidence type="ECO:0000313" key="2">
    <source>
        <dbReference type="Proteomes" id="UP000198951"/>
    </source>
</evidence>
<proteinExistence type="predicted"/>
<keyword evidence="2" id="KW-1185">Reference proteome</keyword>
<name>A0A1H3XVA5_9FLAO</name>
<protein>
    <submittedName>
        <fullName evidence="1">Uncharacterized protein</fullName>
    </submittedName>
</protein>